<evidence type="ECO:0000256" key="6">
    <source>
        <dbReference type="ARBA" id="ARBA00022840"/>
    </source>
</evidence>
<feature type="binding site" evidence="8">
    <location>
        <begin position="18"/>
        <end position="23"/>
    </location>
    <ligand>
        <name>ATP</name>
        <dbReference type="ChEBI" id="CHEBI:30616"/>
    </ligand>
</feature>
<dbReference type="AlphaFoldDB" id="A0A4R3T829"/>
<evidence type="ECO:0000259" key="9">
    <source>
        <dbReference type="SMART" id="SM00977"/>
    </source>
</evidence>
<name>A0A4R3T829_9FIRM</name>
<keyword evidence="4 8" id="KW-0819">tRNA processing</keyword>
<keyword evidence="5 8" id="KW-0547">Nucleotide-binding</keyword>
<dbReference type="SUPFAM" id="SSF56037">
    <property type="entry name" value="PheT/TilS domain"/>
    <property type="match status" value="1"/>
</dbReference>
<reference evidence="10 11" key="1">
    <citation type="submission" date="2019-03" db="EMBL/GenBank/DDBJ databases">
        <title>Genomic Encyclopedia of Type Strains, Phase IV (KMG-IV): sequencing the most valuable type-strain genomes for metagenomic binning, comparative biology and taxonomic classification.</title>
        <authorList>
            <person name="Goeker M."/>
        </authorList>
    </citation>
    <scope>NUCLEOTIDE SEQUENCE [LARGE SCALE GENOMIC DNA]</scope>
    <source>
        <strain evidence="10 11">DSM 29481</strain>
    </source>
</reference>
<comment type="function">
    <text evidence="8">Ligates lysine onto the cytidine present at position 34 of the AUA codon-specific tRNA(Ile) that contains the anticodon CAU, in an ATP-dependent manner. Cytidine is converted to lysidine, thus changing the amino acid specificity of the tRNA from methionine to isoleucine.</text>
</comment>
<dbReference type="EC" id="6.3.4.19" evidence="8"/>
<comment type="catalytic activity">
    <reaction evidence="7 8">
        <text>cytidine(34) in tRNA(Ile2) + L-lysine + ATP = lysidine(34) in tRNA(Ile2) + AMP + diphosphate + H(+)</text>
        <dbReference type="Rhea" id="RHEA:43744"/>
        <dbReference type="Rhea" id="RHEA-COMP:10625"/>
        <dbReference type="Rhea" id="RHEA-COMP:10670"/>
        <dbReference type="ChEBI" id="CHEBI:15378"/>
        <dbReference type="ChEBI" id="CHEBI:30616"/>
        <dbReference type="ChEBI" id="CHEBI:32551"/>
        <dbReference type="ChEBI" id="CHEBI:33019"/>
        <dbReference type="ChEBI" id="CHEBI:82748"/>
        <dbReference type="ChEBI" id="CHEBI:83665"/>
        <dbReference type="ChEBI" id="CHEBI:456215"/>
        <dbReference type="EC" id="6.3.4.19"/>
    </reaction>
</comment>
<evidence type="ECO:0000256" key="2">
    <source>
        <dbReference type="ARBA" id="ARBA00022490"/>
    </source>
</evidence>
<protein>
    <recommendedName>
        <fullName evidence="8">tRNA(Ile)-lysidine synthase</fullName>
        <ecNumber evidence="8">6.3.4.19</ecNumber>
    </recommendedName>
    <alternativeName>
        <fullName evidence="8">tRNA(Ile)-2-lysyl-cytidine synthase</fullName>
    </alternativeName>
    <alternativeName>
        <fullName evidence="8">tRNA(Ile)-lysidine synthetase</fullName>
    </alternativeName>
</protein>
<dbReference type="NCBIfam" id="TIGR02433">
    <property type="entry name" value="lysidine_TilS_C"/>
    <property type="match status" value="1"/>
</dbReference>
<sequence>MKSLANLSQQHVYVIGVSGGPDSMALLDMCRSYGLSFLVAHMNYQKRESAFRDEELVVNYCQRYEIPCYVKRQKKPCKGNFQAFARAERYHFYHELLEKYHGDAILLAHHLDDHLETYLMQMERGSKGVYYGIQEETVLYDCKVLRPLLSYTKQELLAYCIEHQVPYGFDESNFTDDYTRNRIRHSYIDHMSRKEKEELAAEIAEKNNKVQQVLEKTKAFLAVWQYDAAALCELDENFRKQVLRTWIYQECKEHVSEKLLDQLAGLLFKANNWTSDIGKRYCMSKEYGIVHIHVKDMPSYAYVLHEVACLHTPYFHTSLTGKSCEALTLYPQDFPITIRNVQEGDAIILRLGRKKVHRWFIDRKIPSWERKCWPVVVNAQGNVILVPQIGCDIAHFSNNPSIFVVK</sequence>
<dbReference type="InterPro" id="IPR012796">
    <property type="entry name" value="Lysidine-tRNA-synth_C"/>
</dbReference>
<evidence type="ECO:0000256" key="4">
    <source>
        <dbReference type="ARBA" id="ARBA00022694"/>
    </source>
</evidence>
<dbReference type="GO" id="GO:0005737">
    <property type="term" value="C:cytoplasm"/>
    <property type="evidence" value="ECO:0007669"/>
    <property type="project" value="UniProtKB-SubCell"/>
</dbReference>
<evidence type="ECO:0000256" key="8">
    <source>
        <dbReference type="HAMAP-Rule" id="MF_01161"/>
    </source>
</evidence>
<dbReference type="CDD" id="cd01992">
    <property type="entry name" value="TilS_N"/>
    <property type="match status" value="1"/>
</dbReference>
<dbReference type="GO" id="GO:0032267">
    <property type="term" value="F:tRNA(Ile)-lysidine synthase activity"/>
    <property type="evidence" value="ECO:0007669"/>
    <property type="project" value="UniProtKB-EC"/>
</dbReference>
<dbReference type="PANTHER" id="PTHR43033:SF1">
    <property type="entry name" value="TRNA(ILE)-LYSIDINE SYNTHASE-RELATED"/>
    <property type="match status" value="1"/>
</dbReference>
<dbReference type="InterPro" id="IPR014729">
    <property type="entry name" value="Rossmann-like_a/b/a_fold"/>
</dbReference>
<evidence type="ECO:0000256" key="1">
    <source>
        <dbReference type="ARBA" id="ARBA00004496"/>
    </source>
</evidence>
<proteinExistence type="inferred from homology"/>
<dbReference type="GO" id="GO:0005524">
    <property type="term" value="F:ATP binding"/>
    <property type="evidence" value="ECO:0007669"/>
    <property type="project" value="UniProtKB-UniRule"/>
</dbReference>
<keyword evidence="11" id="KW-1185">Reference proteome</keyword>
<dbReference type="Proteomes" id="UP000295773">
    <property type="component" value="Unassembled WGS sequence"/>
</dbReference>
<comment type="caution">
    <text evidence="10">The sequence shown here is derived from an EMBL/GenBank/DDBJ whole genome shotgun (WGS) entry which is preliminary data.</text>
</comment>
<keyword evidence="6 8" id="KW-0067">ATP-binding</keyword>
<dbReference type="InterPro" id="IPR011063">
    <property type="entry name" value="TilS/TtcA_N"/>
</dbReference>
<comment type="similarity">
    <text evidence="8">Belongs to the tRNA(Ile)-lysidine synthase family.</text>
</comment>
<dbReference type="Gene3D" id="3.40.50.620">
    <property type="entry name" value="HUPs"/>
    <property type="match status" value="1"/>
</dbReference>
<dbReference type="Pfam" id="PF01171">
    <property type="entry name" value="ATP_bind_3"/>
    <property type="match status" value="1"/>
</dbReference>
<dbReference type="SMART" id="SM00977">
    <property type="entry name" value="TilS_C"/>
    <property type="match status" value="1"/>
</dbReference>
<dbReference type="RefSeq" id="WP_132225238.1">
    <property type="nucleotide sequence ID" value="NZ_JANKBG010000016.1"/>
</dbReference>
<accession>A0A4R3T829</accession>
<dbReference type="HAMAP" id="MF_01161">
    <property type="entry name" value="tRNA_Ile_lys_synt"/>
    <property type="match status" value="1"/>
</dbReference>
<evidence type="ECO:0000256" key="3">
    <source>
        <dbReference type="ARBA" id="ARBA00022598"/>
    </source>
</evidence>
<dbReference type="PANTHER" id="PTHR43033">
    <property type="entry name" value="TRNA(ILE)-LYSIDINE SYNTHASE-RELATED"/>
    <property type="match status" value="1"/>
</dbReference>
<dbReference type="InterPro" id="IPR012094">
    <property type="entry name" value="tRNA_Ile_lys_synt"/>
</dbReference>
<evidence type="ECO:0000256" key="7">
    <source>
        <dbReference type="ARBA" id="ARBA00048539"/>
    </source>
</evidence>
<comment type="subcellular location">
    <subcellularLocation>
        <location evidence="1 8">Cytoplasm</location>
    </subcellularLocation>
</comment>
<gene>
    <name evidence="8" type="primary">tilS</name>
    <name evidence="10" type="ORF">EDD61_11737</name>
</gene>
<comment type="domain">
    <text evidence="8">The N-terminal region contains the highly conserved SGGXDS motif, predicted to be a P-loop motif involved in ATP binding.</text>
</comment>
<dbReference type="Pfam" id="PF11734">
    <property type="entry name" value="TilS_C"/>
    <property type="match status" value="1"/>
</dbReference>
<dbReference type="SUPFAM" id="SSF52402">
    <property type="entry name" value="Adenine nucleotide alpha hydrolases-like"/>
    <property type="match status" value="1"/>
</dbReference>
<organism evidence="10 11">
    <name type="scientific">Longicatena caecimuris</name>
    <dbReference type="NCBI Taxonomy" id="1796635"/>
    <lineage>
        <taxon>Bacteria</taxon>
        <taxon>Bacillati</taxon>
        <taxon>Bacillota</taxon>
        <taxon>Erysipelotrichia</taxon>
        <taxon>Erysipelotrichales</taxon>
        <taxon>Erysipelotrichaceae</taxon>
        <taxon>Longicatena</taxon>
    </lineage>
</organism>
<dbReference type="InterPro" id="IPR012795">
    <property type="entry name" value="tRNA_Ile_lys_synt_N"/>
</dbReference>
<feature type="domain" description="Lysidine-tRNA(Ile) synthetase C-terminal" evidence="9">
    <location>
        <begin position="336"/>
        <end position="402"/>
    </location>
</feature>
<dbReference type="GO" id="GO:0006400">
    <property type="term" value="P:tRNA modification"/>
    <property type="evidence" value="ECO:0007669"/>
    <property type="project" value="UniProtKB-UniRule"/>
</dbReference>
<keyword evidence="3 8" id="KW-0436">Ligase</keyword>
<dbReference type="EMBL" id="SMBP01000017">
    <property type="protein sequence ID" value="TCU57650.1"/>
    <property type="molecule type" value="Genomic_DNA"/>
</dbReference>
<evidence type="ECO:0000313" key="10">
    <source>
        <dbReference type="EMBL" id="TCU57650.1"/>
    </source>
</evidence>
<evidence type="ECO:0000256" key="5">
    <source>
        <dbReference type="ARBA" id="ARBA00022741"/>
    </source>
</evidence>
<evidence type="ECO:0000313" key="11">
    <source>
        <dbReference type="Proteomes" id="UP000295773"/>
    </source>
</evidence>
<keyword evidence="2 8" id="KW-0963">Cytoplasm</keyword>
<dbReference type="NCBIfam" id="TIGR02432">
    <property type="entry name" value="lysidine_TilS_N"/>
    <property type="match status" value="1"/>
</dbReference>